<feature type="non-terminal residue" evidence="1">
    <location>
        <position position="126"/>
    </location>
</feature>
<evidence type="ECO:0000313" key="1">
    <source>
        <dbReference type="EMBL" id="CAG8691387.1"/>
    </source>
</evidence>
<name>A0ACA9P477_9GLOM</name>
<comment type="caution">
    <text evidence="1">The sequence shown here is derived from an EMBL/GenBank/DDBJ whole genome shotgun (WGS) entry which is preliminary data.</text>
</comment>
<evidence type="ECO:0000313" key="2">
    <source>
        <dbReference type="Proteomes" id="UP000789702"/>
    </source>
</evidence>
<accession>A0ACA9P477</accession>
<dbReference type="Proteomes" id="UP000789702">
    <property type="component" value="Unassembled WGS sequence"/>
</dbReference>
<organism evidence="1 2">
    <name type="scientific">Dentiscutata heterogama</name>
    <dbReference type="NCBI Taxonomy" id="1316150"/>
    <lineage>
        <taxon>Eukaryota</taxon>
        <taxon>Fungi</taxon>
        <taxon>Fungi incertae sedis</taxon>
        <taxon>Mucoromycota</taxon>
        <taxon>Glomeromycotina</taxon>
        <taxon>Glomeromycetes</taxon>
        <taxon>Diversisporales</taxon>
        <taxon>Gigasporaceae</taxon>
        <taxon>Dentiscutata</taxon>
    </lineage>
</organism>
<dbReference type="EMBL" id="CAJVPU010024179">
    <property type="protein sequence ID" value="CAG8691387.1"/>
    <property type="molecule type" value="Genomic_DNA"/>
</dbReference>
<gene>
    <name evidence="1" type="ORF">DHETER_LOCUS11273</name>
</gene>
<sequence>HVEKKKVALKSFKNNDMNNGEFIKELKQLHAINIPPNINQFYGITRESSQFITNRNRELIPELDKTIKERSQFYKNMHSDDLSKIFLRTTWFRMPSLPSPKASEDSLPKTSSAPSPHPSPKDSLTK</sequence>
<reference evidence="1" key="1">
    <citation type="submission" date="2021-06" db="EMBL/GenBank/DDBJ databases">
        <authorList>
            <person name="Kallberg Y."/>
            <person name="Tangrot J."/>
            <person name="Rosling A."/>
        </authorList>
    </citation>
    <scope>NUCLEOTIDE SEQUENCE</scope>
    <source>
        <strain evidence="1">IL203A</strain>
    </source>
</reference>
<feature type="non-terminal residue" evidence="1">
    <location>
        <position position="1"/>
    </location>
</feature>
<keyword evidence="2" id="KW-1185">Reference proteome</keyword>
<protein>
    <submittedName>
        <fullName evidence="1">7726_t:CDS:1</fullName>
    </submittedName>
</protein>
<proteinExistence type="predicted"/>